<dbReference type="RefSeq" id="WP_149054578.1">
    <property type="nucleotide sequence ID" value="NZ_CP043420.1"/>
</dbReference>
<accession>A0A5C1A1B7</accession>
<dbReference type="SUPFAM" id="SSF55718">
    <property type="entry name" value="SCP-like"/>
    <property type="match status" value="1"/>
</dbReference>
<dbReference type="GO" id="GO:0006744">
    <property type="term" value="P:ubiquinone biosynthetic process"/>
    <property type="evidence" value="ECO:0007669"/>
    <property type="project" value="UniProtKB-UniRule"/>
</dbReference>
<feature type="coiled-coil region" evidence="2">
    <location>
        <begin position="178"/>
        <end position="205"/>
    </location>
</feature>
<dbReference type="InterPro" id="IPR003033">
    <property type="entry name" value="SCP2_sterol-bd_dom"/>
</dbReference>
<evidence type="ECO:0000256" key="1">
    <source>
        <dbReference type="HAMAP-Rule" id="MF_02215"/>
    </source>
</evidence>
<keyword evidence="1" id="KW-0963">Cytoplasm</keyword>
<dbReference type="Proteomes" id="UP000322553">
    <property type="component" value="Chromosome"/>
</dbReference>
<sequence length="212" mass="23320">MSLIMPLLLASAERTLNHLLARDPAAPSRLARLAGRRLLLRVTAPSFEVLITFHNGGLALTRLPDASPGDADACVEIDADTLGALMGGASIDSCMTNNRLIVHGDLGLLAATRDLLMDLDVDWEGALAEWFGDMPAHSLATGLRRIGHFGVRSSHSLEQDLREYVFEEGRWLAGRNQLDIAREHLTELEIATDRLEARLERLSRRLREGSHS</sequence>
<keyword evidence="2" id="KW-0175">Coiled coil</keyword>
<organism evidence="4 5">
    <name type="scientific">Kushneria phosphatilytica</name>
    <dbReference type="NCBI Taxonomy" id="657387"/>
    <lineage>
        <taxon>Bacteria</taxon>
        <taxon>Pseudomonadati</taxon>
        <taxon>Pseudomonadota</taxon>
        <taxon>Gammaproteobacteria</taxon>
        <taxon>Oceanospirillales</taxon>
        <taxon>Halomonadaceae</taxon>
        <taxon>Kushneria</taxon>
    </lineage>
</organism>
<dbReference type="KEGG" id="kuy:FY550_12915"/>
<evidence type="ECO:0000313" key="5">
    <source>
        <dbReference type="Proteomes" id="UP000322553"/>
    </source>
</evidence>
<name>A0A5C1A1B7_9GAMM</name>
<dbReference type="InterPro" id="IPR036527">
    <property type="entry name" value="SCP2_sterol-bd_dom_sf"/>
</dbReference>
<proteinExistence type="inferred from homology"/>
<keyword evidence="5" id="KW-1185">Reference proteome</keyword>
<feature type="domain" description="SCP2" evidence="3">
    <location>
        <begin position="16"/>
        <end position="115"/>
    </location>
</feature>
<dbReference type="HAMAP" id="MF_02215">
    <property type="entry name" value="UbiJ"/>
    <property type="match status" value="1"/>
</dbReference>
<evidence type="ECO:0000313" key="4">
    <source>
        <dbReference type="EMBL" id="QEL11948.1"/>
    </source>
</evidence>
<evidence type="ECO:0000256" key="2">
    <source>
        <dbReference type="SAM" id="Coils"/>
    </source>
</evidence>
<dbReference type="UniPathway" id="UPA00232"/>
<dbReference type="PANTHER" id="PTHR38693">
    <property type="entry name" value="UBIQUINONE BIOSYNTHESIS PROTEIN UBIJ"/>
    <property type="match status" value="1"/>
</dbReference>
<dbReference type="InterPro" id="IPR038989">
    <property type="entry name" value="UbiJ"/>
</dbReference>
<comment type="subcellular location">
    <subcellularLocation>
        <location evidence="1">Cytoplasm</location>
    </subcellularLocation>
</comment>
<evidence type="ECO:0000259" key="3">
    <source>
        <dbReference type="Pfam" id="PF02036"/>
    </source>
</evidence>
<comment type="function">
    <text evidence="1">Required for ubiquinone (coenzyme Q) biosynthesis. Binds hydrophobic ubiquinone biosynthetic intermediates via its SCP2 domain and is essential for the stability of the Ubi complex. May constitute a docking platform where Ubi enzymes assemble and access their SCP2-bound polyprenyl substrates.</text>
</comment>
<reference evidence="4 5" key="1">
    <citation type="submission" date="2019-08" db="EMBL/GenBank/DDBJ databases">
        <title>Complete genome sequence of Kushneria sp. YCWA18, a halophilic phosphate-solubilizing bacterium isolated from Daqiao saltern in China.</title>
        <authorList>
            <person name="Du G.-X."/>
            <person name="Qu L.-Y."/>
        </authorList>
    </citation>
    <scope>NUCLEOTIDE SEQUENCE [LARGE SCALE GENOMIC DNA]</scope>
    <source>
        <strain evidence="4 5">YCWA18</strain>
    </source>
</reference>
<dbReference type="GO" id="GO:0005737">
    <property type="term" value="C:cytoplasm"/>
    <property type="evidence" value="ECO:0007669"/>
    <property type="project" value="UniProtKB-SubCell"/>
</dbReference>
<comment type="pathway">
    <text evidence="1">Cofactor biosynthesis; ubiquinone biosynthesis.</text>
</comment>
<dbReference type="Pfam" id="PF02036">
    <property type="entry name" value="SCP2"/>
    <property type="match status" value="1"/>
</dbReference>
<protein>
    <recommendedName>
        <fullName evidence="1">Ubiquinone biosynthesis accessory factor UbiJ</fullName>
    </recommendedName>
</protein>
<dbReference type="EMBL" id="CP043420">
    <property type="protein sequence ID" value="QEL11948.1"/>
    <property type="molecule type" value="Genomic_DNA"/>
</dbReference>
<keyword evidence="1" id="KW-0831">Ubiquinone biosynthesis</keyword>
<dbReference type="AlphaFoldDB" id="A0A5C1A1B7"/>
<gene>
    <name evidence="1" type="primary">ubiJ</name>
    <name evidence="4" type="ORF">FY550_12915</name>
</gene>
<dbReference type="PANTHER" id="PTHR38693:SF1">
    <property type="entry name" value="UBIQUINONE BIOSYNTHESIS ACCESSORY FACTOR UBIJ"/>
    <property type="match status" value="1"/>
</dbReference>
<comment type="similarity">
    <text evidence="1">Belongs to the UbiJ family.</text>
</comment>